<proteinExistence type="predicted"/>
<keyword evidence="2" id="KW-1185">Reference proteome</keyword>
<reference evidence="1 2" key="1">
    <citation type="submission" date="2017-09" db="EMBL/GenBank/DDBJ databases">
        <title>Sphingomonas adhaesiva DSM 7418, whole genome shotgun sequence.</title>
        <authorList>
            <person name="Feng G."/>
            <person name="Zhu H."/>
        </authorList>
    </citation>
    <scope>NUCLEOTIDE SEQUENCE [LARGE SCALE GENOMIC DNA]</scope>
    <source>
        <strain evidence="1 2">DSM 7418</strain>
    </source>
</reference>
<accession>A0A2A4I4F9</accession>
<dbReference type="EMBL" id="NWVC01000020">
    <property type="protein sequence ID" value="PCG12934.1"/>
    <property type="molecule type" value="Genomic_DNA"/>
</dbReference>
<evidence type="ECO:0000313" key="2">
    <source>
        <dbReference type="Proteomes" id="UP000218323"/>
    </source>
</evidence>
<organism evidence="1 2">
    <name type="scientific">Sphingomonas adhaesiva</name>
    <dbReference type="NCBI Taxonomy" id="28212"/>
    <lineage>
        <taxon>Bacteria</taxon>
        <taxon>Pseudomonadati</taxon>
        <taxon>Pseudomonadota</taxon>
        <taxon>Alphaproteobacteria</taxon>
        <taxon>Sphingomonadales</taxon>
        <taxon>Sphingomonadaceae</taxon>
        <taxon>Sphingomonas</taxon>
    </lineage>
</organism>
<dbReference type="RefSeq" id="WP_066712257.1">
    <property type="nucleotide sequence ID" value="NZ_NWVC01000020.1"/>
</dbReference>
<sequence>MNETQEMRTARHELQRLSASDPAAAANMMRHVVAFSLMFTGRRQRERQNGEPQIAAGFVLSHGNQNLCAAAARRSKTDQIYIAFDVDDARAAPLATGVFREQDGDMWCYGSCRLWAPACGGRALLVPRGDDYLGYFAFQPGHRLKLVQAPVPGDLDAGTRRADARLRHLLASDTLRNVHCEGFMHLVRNVGAAIFADTSRLAA</sequence>
<gene>
    <name evidence="1" type="ORF">COA07_17265</name>
</gene>
<comment type="caution">
    <text evidence="1">The sequence shown here is derived from an EMBL/GenBank/DDBJ whole genome shotgun (WGS) entry which is preliminary data.</text>
</comment>
<name>A0A2A4I4F9_9SPHN</name>
<protein>
    <submittedName>
        <fullName evidence="1">Uncharacterized protein</fullName>
    </submittedName>
</protein>
<dbReference type="Proteomes" id="UP000218323">
    <property type="component" value="Unassembled WGS sequence"/>
</dbReference>
<evidence type="ECO:0000313" key="1">
    <source>
        <dbReference type="EMBL" id="PCG12934.1"/>
    </source>
</evidence>
<dbReference type="AlphaFoldDB" id="A0A2A4I4F9"/>